<keyword evidence="6" id="KW-0862">Zinc</keyword>
<dbReference type="SUPFAM" id="SSF52540">
    <property type="entry name" value="P-loop containing nucleoside triphosphate hydrolases"/>
    <property type="match status" value="1"/>
</dbReference>
<evidence type="ECO:0000313" key="10">
    <source>
        <dbReference type="EMBL" id="OFW56478.1"/>
    </source>
</evidence>
<dbReference type="NCBIfam" id="NF001380">
    <property type="entry name" value="PRK00279.1-2"/>
    <property type="match status" value="1"/>
</dbReference>
<keyword evidence="1 6" id="KW-0808">Transferase</keyword>
<evidence type="ECO:0000259" key="9">
    <source>
        <dbReference type="Pfam" id="PF05191"/>
    </source>
</evidence>
<feature type="binding site" evidence="6">
    <location>
        <position position="150"/>
    </location>
    <ligand>
        <name>Zn(2+)</name>
        <dbReference type="ChEBI" id="CHEBI:29105"/>
        <note>structural</note>
    </ligand>
</feature>
<proteinExistence type="inferred from homology"/>
<dbReference type="HAMAP" id="MF_00235">
    <property type="entry name" value="Adenylate_kinase_Adk"/>
    <property type="match status" value="1"/>
</dbReference>
<sequence length="219" mass="24591">MNLILLGAPGAGKGTQAERLSAIYGIAHISTGDILRENIREGTRLGVEAGRYMEKGELVPDKVVIDIVRERLRESDCDRGFVLDGFPRTIEQAESLKTILAEIGKPIDHAINIEVPDEVVVERLSARRVCNSCGAVKHLIYNPPRQEGICDECPGELCLRPDDNRETVRERLREYKKKTQPLIDYYQTLGLLREVDGSLEMDRVLEEIRSVIDKQTIPG</sequence>
<dbReference type="CDD" id="cd01428">
    <property type="entry name" value="ADK"/>
    <property type="match status" value="1"/>
</dbReference>
<reference evidence="10 11" key="1">
    <citation type="journal article" date="2016" name="Nat. Commun.">
        <title>Thousands of microbial genomes shed light on interconnected biogeochemical processes in an aquifer system.</title>
        <authorList>
            <person name="Anantharaman K."/>
            <person name="Brown C.T."/>
            <person name="Hug L.A."/>
            <person name="Sharon I."/>
            <person name="Castelle C.J."/>
            <person name="Probst A.J."/>
            <person name="Thomas B.C."/>
            <person name="Singh A."/>
            <person name="Wilkins M.J."/>
            <person name="Karaoz U."/>
            <person name="Brodie E.L."/>
            <person name="Williams K.H."/>
            <person name="Hubbard S.S."/>
            <person name="Banfield J.F."/>
        </authorList>
    </citation>
    <scope>NUCLEOTIDE SEQUENCE [LARGE SCALE GENOMIC DNA]</scope>
</reference>
<feature type="binding site" evidence="6">
    <location>
        <position position="199"/>
    </location>
    <ligand>
        <name>ATP</name>
        <dbReference type="ChEBI" id="CHEBI:30616"/>
    </ligand>
</feature>
<dbReference type="PANTHER" id="PTHR23359">
    <property type="entry name" value="NUCLEOTIDE KINASE"/>
    <property type="match status" value="1"/>
</dbReference>
<comment type="domain">
    <text evidence="6">Consists of three domains, a large central CORE domain and two small peripheral domains, NMPbind and LID, which undergo movements during catalysis. The LID domain closes over the site of phosphoryl transfer upon ATP binding. Assembling and dissambling the active center during each catalytic cycle provides an effective means to prevent ATP hydrolysis. Some bacteria have evolved a zinc-coordinating structure that stabilizes the LID domain.</text>
</comment>
<dbReference type="STRING" id="1797197.A2Y75_10040"/>
<dbReference type="GO" id="GO:0008270">
    <property type="term" value="F:zinc ion binding"/>
    <property type="evidence" value="ECO:0007669"/>
    <property type="project" value="UniProtKB-UniRule"/>
</dbReference>
<dbReference type="NCBIfam" id="TIGR01351">
    <property type="entry name" value="adk"/>
    <property type="match status" value="1"/>
</dbReference>
<dbReference type="NCBIfam" id="NF011100">
    <property type="entry name" value="PRK14527.1"/>
    <property type="match status" value="1"/>
</dbReference>
<evidence type="ECO:0000313" key="11">
    <source>
        <dbReference type="Proteomes" id="UP000177876"/>
    </source>
</evidence>
<dbReference type="InterPro" id="IPR006259">
    <property type="entry name" value="Adenyl_kin_sub"/>
</dbReference>
<dbReference type="AlphaFoldDB" id="A0A1F2WHY7"/>
<dbReference type="InterPro" id="IPR027417">
    <property type="entry name" value="P-loop_NTPase"/>
</dbReference>
<dbReference type="InterPro" id="IPR033690">
    <property type="entry name" value="Adenylat_kinase_CS"/>
</dbReference>
<dbReference type="Gene3D" id="3.40.50.300">
    <property type="entry name" value="P-loop containing nucleotide triphosphate hydrolases"/>
    <property type="match status" value="1"/>
</dbReference>
<dbReference type="GO" id="GO:0044209">
    <property type="term" value="P:AMP salvage"/>
    <property type="evidence" value="ECO:0007669"/>
    <property type="project" value="UniProtKB-UniRule"/>
</dbReference>
<organism evidence="10 11">
    <name type="scientific">Candidatus Solincola sediminis</name>
    <dbReference type="NCBI Taxonomy" id="1797199"/>
    <lineage>
        <taxon>Bacteria</taxon>
        <taxon>Bacillati</taxon>
        <taxon>Actinomycetota</taxon>
        <taxon>Candidatus Geothermincolia</taxon>
        <taxon>Candidatus Geothermincolales</taxon>
        <taxon>Candidatus Geothermincolaceae</taxon>
        <taxon>Candidatus Solincola</taxon>
    </lineage>
</organism>
<comment type="function">
    <text evidence="6">Catalyzes the reversible transfer of the terminal phosphate group between ATP and AMP. Plays an important role in cellular energy homeostasis and in adenine nucleotide metabolism.</text>
</comment>
<keyword evidence="2 6" id="KW-0545">Nucleotide biosynthesis</keyword>
<feature type="binding site" evidence="6">
    <location>
        <begin position="10"/>
        <end position="15"/>
    </location>
    <ligand>
        <name>ATP</name>
        <dbReference type="ChEBI" id="CHEBI:30616"/>
    </ligand>
</feature>
<gene>
    <name evidence="6" type="primary">adk</name>
    <name evidence="10" type="ORF">A2Y75_10040</name>
</gene>
<dbReference type="NCBIfam" id="NF001381">
    <property type="entry name" value="PRK00279.1-3"/>
    <property type="match status" value="1"/>
</dbReference>
<feature type="domain" description="Adenylate kinase active site lid" evidence="9">
    <location>
        <begin position="127"/>
        <end position="162"/>
    </location>
</feature>
<feature type="binding site" evidence="6">
    <location>
        <position position="36"/>
    </location>
    <ligand>
        <name>AMP</name>
        <dbReference type="ChEBI" id="CHEBI:456215"/>
    </ligand>
</feature>
<keyword evidence="4 6" id="KW-0418">Kinase</keyword>
<feature type="binding site" evidence="6">
    <location>
        <position position="31"/>
    </location>
    <ligand>
        <name>AMP</name>
        <dbReference type="ChEBI" id="CHEBI:456215"/>
    </ligand>
</feature>
<comment type="caution">
    <text evidence="10">The sequence shown here is derived from an EMBL/GenBank/DDBJ whole genome shotgun (WGS) entry which is preliminary data.</text>
</comment>
<feature type="binding site" evidence="6">
    <location>
        <position position="130"/>
    </location>
    <ligand>
        <name>Zn(2+)</name>
        <dbReference type="ChEBI" id="CHEBI:29105"/>
        <note>structural</note>
    </ligand>
</feature>
<feature type="binding site" evidence="6">
    <location>
        <position position="160"/>
    </location>
    <ligand>
        <name>AMP</name>
        <dbReference type="ChEBI" id="CHEBI:456215"/>
    </ligand>
</feature>
<evidence type="ECO:0000256" key="1">
    <source>
        <dbReference type="ARBA" id="ARBA00022679"/>
    </source>
</evidence>
<dbReference type="FunFam" id="3.40.50.300:FF:000106">
    <property type="entry name" value="Adenylate kinase mitochondrial"/>
    <property type="match status" value="1"/>
</dbReference>
<keyword evidence="6" id="KW-0963">Cytoplasm</keyword>
<evidence type="ECO:0000256" key="8">
    <source>
        <dbReference type="RuleBase" id="RU003331"/>
    </source>
</evidence>
<evidence type="ECO:0000256" key="4">
    <source>
        <dbReference type="ARBA" id="ARBA00022777"/>
    </source>
</evidence>
<dbReference type="InterPro" id="IPR007862">
    <property type="entry name" value="Adenylate_kinase_lid-dom"/>
</dbReference>
<feature type="binding site" evidence="6">
    <location>
        <position position="133"/>
    </location>
    <ligand>
        <name>Zn(2+)</name>
        <dbReference type="ChEBI" id="CHEBI:29105"/>
        <note>structural</note>
    </ligand>
</feature>
<dbReference type="PROSITE" id="PS00113">
    <property type="entry name" value="ADENYLATE_KINASE"/>
    <property type="match status" value="1"/>
</dbReference>
<comment type="pathway">
    <text evidence="6">Purine metabolism; AMP biosynthesis via salvage pathway; AMP from ADP: step 1/1.</text>
</comment>
<dbReference type="Proteomes" id="UP000177876">
    <property type="component" value="Unassembled WGS sequence"/>
</dbReference>
<evidence type="ECO:0000256" key="7">
    <source>
        <dbReference type="RuleBase" id="RU003330"/>
    </source>
</evidence>
<dbReference type="Pfam" id="PF05191">
    <property type="entry name" value="ADK_lid"/>
    <property type="match status" value="1"/>
</dbReference>
<keyword evidence="3 6" id="KW-0547">Nucleotide-binding</keyword>
<dbReference type="InterPro" id="IPR000850">
    <property type="entry name" value="Adenylat/UMP-CMP_kin"/>
</dbReference>
<evidence type="ECO:0000256" key="3">
    <source>
        <dbReference type="ARBA" id="ARBA00022741"/>
    </source>
</evidence>
<feature type="region of interest" description="NMP" evidence="6">
    <location>
        <begin position="30"/>
        <end position="59"/>
    </location>
</feature>
<feature type="binding site" evidence="6">
    <location>
        <position position="171"/>
    </location>
    <ligand>
        <name>AMP</name>
        <dbReference type="ChEBI" id="CHEBI:456215"/>
    </ligand>
</feature>
<name>A0A1F2WHY7_9ACTN</name>
<dbReference type="GO" id="GO:0005524">
    <property type="term" value="F:ATP binding"/>
    <property type="evidence" value="ECO:0007669"/>
    <property type="project" value="UniProtKB-UniRule"/>
</dbReference>
<dbReference type="PRINTS" id="PR00094">
    <property type="entry name" value="ADENYLTKNASE"/>
</dbReference>
<dbReference type="Pfam" id="PF00406">
    <property type="entry name" value="ADK"/>
    <property type="match status" value="1"/>
</dbReference>
<feature type="binding site" evidence="6">
    <location>
        <position position="92"/>
    </location>
    <ligand>
        <name>AMP</name>
        <dbReference type="ChEBI" id="CHEBI:456215"/>
    </ligand>
</feature>
<accession>A0A1F2WHY7</accession>
<feature type="region of interest" description="LID" evidence="6">
    <location>
        <begin position="126"/>
        <end position="163"/>
    </location>
</feature>
<protein>
    <recommendedName>
        <fullName evidence="6 8">Adenylate kinase</fullName>
        <shortName evidence="6">AK</shortName>
        <ecNumber evidence="6 8">2.7.4.3</ecNumber>
    </recommendedName>
    <alternativeName>
        <fullName evidence="6">ATP-AMP transphosphorylase</fullName>
    </alternativeName>
    <alternativeName>
        <fullName evidence="6">ATP:AMP phosphotransferase</fullName>
    </alternativeName>
    <alternativeName>
        <fullName evidence="6">Adenylate monophosphate kinase</fullName>
    </alternativeName>
</protein>
<comment type="catalytic activity">
    <reaction evidence="6 8">
        <text>AMP + ATP = 2 ADP</text>
        <dbReference type="Rhea" id="RHEA:12973"/>
        <dbReference type="ChEBI" id="CHEBI:30616"/>
        <dbReference type="ChEBI" id="CHEBI:456215"/>
        <dbReference type="ChEBI" id="CHEBI:456216"/>
        <dbReference type="EC" id="2.7.4.3"/>
    </reaction>
</comment>
<dbReference type="GO" id="GO:0005737">
    <property type="term" value="C:cytoplasm"/>
    <property type="evidence" value="ECO:0007669"/>
    <property type="project" value="UniProtKB-SubCell"/>
</dbReference>
<feature type="binding site" evidence="6">
    <location>
        <begin position="57"/>
        <end position="59"/>
    </location>
    <ligand>
        <name>AMP</name>
        <dbReference type="ChEBI" id="CHEBI:456215"/>
    </ligand>
</feature>
<evidence type="ECO:0000256" key="2">
    <source>
        <dbReference type="ARBA" id="ARBA00022727"/>
    </source>
</evidence>
<comment type="subunit">
    <text evidence="6 8">Monomer.</text>
</comment>
<dbReference type="EC" id="2.7.4.3" evidence="6 8"/>
<dbReference type="GO" id="GO:0004017">
    <property type="term" value="F:AMP kinase activity"/>
    <property type="evidence" value="ECO:0007669"/>
    <property type="project" value="UniProtKB-UniRule"/>
</dbReference>
<evidence type="ECO:0000256" key="5">
    <source>
        <dbReference type="ARBA" id="ARBA00022840"/>
    </source>
</evidence>
<comment type="subcellular location">
    <subcellularLocation>
        <location evidence="6 8">Cytoplasm</location>
    </subcellularLocation>
</comment>
<feature type="binding site" evidence="6">
    <location>
        <position position="153"/>
    </location>
    <ligand>
        <name>Zn(2+)</name>
        <dbReference type="ChEBI" id="CHEBI:29105"/>
        <note>structural</note>
    </ligand>
</feature>
<keyword evidence="6" id="KW-0479">Metal-binding</keyword>
<feature type="binding site" evidence="6">
    <location>
        <begin position="85"/>
        <end position="88"/>
    </location>
    <ligand>
        <name>AMP</name>
        <dbReference type="ChEBI" id="CHEBI:456215"/>
    </ligand>
</feature>
<evidence type="ECO:0000256" key="6">
    <source>
        <dbReference type="HAMAP-Rule" id="MF_00235"/>
    </source>
</evidence>
<feature type="binding site" evidence="6">
    <location>
        <position position="127"/>
    </location>
    <ligand>
        <name>ATP</name>
        <dbReference type="ChEBI" id="CHEBI:30616"/>
    </ligand>
</feature>
<keyword evidence="5 6" id="KW-0067">ATP-binding</keyword>
<comment type="caution">
    <text evidence="6">Lacks conserved residue(s) required for the propagation of feature annotation.</text>
</comment>
<dbReference type="UniPathway" id="UPA00588">
    <property type="reaction ID" value="UER00649"/>
</dbReference>
<comment type="similarity">
    <text evidence="6 7">Belongs to the adenylate kinase family.</text>
</comment>
<dbReference type="EMBL" id="MELK01000045">
    <property type="protein sequence ID" value="OFW56478.1"/>
    <property type="molecule type" value="Genomic_DNA"/>
</dbReference>